<protein>
    <submittedName>
        <fullName evidence="5">Uncharacterized protein</fullName>
    </submittedName>
</protein>
<dbReference type="Proteomes" id="UP000051006">
    <property type="component" value="Unassembled WGS sequence"/>
</dbReference>
<dbReference type="InterPro" id="IPR031927">
    <property type="entry name" value="DUF4767"/>
</dbReference>
<keyword evidence="6" id="KW-1185">Reference proteome</keyword>
<dbReference type="Pfam" id="PF15983">
    <property type="entry name" value="DUF4767"/>
    <property type="match status" value="1"/>
</dbReference>
<dbReference type="PROSITE" id="PS51257">
    <property type="entry name" value="PROKAR_LIPOPROTEIN"/>
    <property type="match status" value="1"/>
</dbReference>
<evidence type="ECO:0000313" key="6">
    <source>
        <dbReference type="Proteomes" id="UP000051006"/>
    </source>
</evidence>
<dbReference type="InterPro" id="IPR054365">
    <property type="entry name" value="Lreu_0056-like"/>
</dbReference>
<dbReference type="STRING" id="993692.IV57_GL000185"/>
<feature type="domain" description="Lreu-0056-like" evidence="4">
    <location>
        <begin position="252"/>
        <end position="329"/>
    </location>
</feature>
<evidence type="ECO:0000259" key="4">
    <source>
        <dbReference type="Pfam" id="PF22125"/>
    </source>
</evidence>
<proteinExistence type="predicted"/>
<sequence length="333" mass="36249">MKIKTSQVTTVLLLGILLLTGCSSQSKSNNSSSKKVTTTTVSHKKVSSIKSSKELWNSDKDAKLTAFINQWAPTMNQSYIKYDGSHSLKTSTGTTYPGELKHVTVEGNKASIGWNKAGKGNYEYNVVAIYNYDGTEPPLPNHITYFFAFHNGKPIVLVDQSTNGTPDLLATQNTALKSGFENIVNGKKTNVSSVTTSSSNDNNANNSNDNNKSNSGSTQTVSDPKMVGVMLYELDRNFDISGAPNLQINIANGRYWIGTGSSNSTLPYTIEGNTAHYWTVLYTGNDIRPDGTTGPSPETEHTISLDDLAAKYYSTDDQKQELDQVTSQIPDIE</sequence>
<dbReference type="AlphaFoldDB" id="A0A0R2LN47"/>
<reference evidence="5 6" key="1">
    <citation type="journal article" date="2015" name="Genome Announc.">
        <title>Expanding the biotechnology potential of lactobacilli through comparative genomics of 213 strains and associated genera.</title>
        <authorList>
            <person name="Sun Z."/>
            <person name="Harris H.M."/>
            <person name="McCann A."/>
            <person name="Guo C."/>
            <person name="Argimon S."/>
            <person name="Zhang W."/>
            <person name="Yang X."/>
            <person name="Jeffery I.B."/>
            <person name="Cooney J.C."/>
            <person name="Kagawa T.F."/>
            <person name="Liu W."/>
            <person name="Song Y."/>
            <person name="Salvetti E."/>
            <person name="Wrobel A."/>
            <person name="Rasinkangas P."/>
            <person name="Parkhill J."/>
            <person name="Rea M.C."/>
            <person name="O'Sullivan O."/>
            <person name="Ritari J."/>
            <person name="Douillard F.P."/>
            <person name="Paul Ross R."/>
            <person name="Yang R."/>
            <person name="Briner A.E."/>
            <person name="Felis G.E."/>
            <person name="de Vos W.M."/>
            <person name="Barrangou R."/>
            <person name="Klaenhammer T.R."/>
            <person name="Caufield P.W."/>
            <person name="Cui Y."/>
            <person name="Zhang H."/>
            <person name="O'Toole P.W."/>
        </authorList>
    </citation>
    <scope>NUCLEOTIDE SEQUENCE [LARGE SCALE GENOMIC DNA]</scope>
    <source>
        <strain evidence="5 6">DSM 24716</strain>
    </source>
</reference>
<accession>A0A0R2LN47</accession>
<dbReference type="Gene3D" id="3.30.1460.60">
    <property type="match status" value="1"/>
</dbReference>
<feature type="domain" description="DUF4767" evidence="3">
    <location>
        <begin position="54"/>
        <end position="184"/>
    </location>
</feature>
<dbReference type="OrthoDB" id="2149782at2"/>
<name>A0A0R2LN47_9LACO</name>
<comment type="caution">
    <text evidence="5">The sequence shown here is derived from an EMBL/GenBank/DDBJ whole genome shotgun (WGS) entry which is preliminary data.</text>
</comment>
<evidence type="ECO:0000313" key="5">
    <source>
        <dbReference type="EMBL" id="KRO00864.1"/>
    </source>
</evidence>
<feature type="signal peptide" evidence="2">
    <location>
        <begin position="1"/>
        <end position="28"/>
    </location>
</feature>
<feature type="chain" id="PRO_5039191254" evidence="2">
    <location>
        <begin position="29"/>
        <end position="333"/>
    </location>
</feature>
<evidence type="ECO:0000256" key="2">
    <source>
        <dbReference type="SAM" id="SignalP"/>
    </source>
</evidence>
<evidence type="ECO:0000259" key="3">
    <source>
        <dbReference type="Pfam" id="PF15983"/>
    </source>
</evidence>
<dbReference type="EMBL" id="JQCF01000001">
    <property type="protein sequence ID" value="KRO00864.1"/>
    <property type="molecule type" value="Genomic_DNA"/>
</dbReference>
<dbReference type="PATRIC" id="fig|993692.3.peg.186"/>
<organism evidence="5 6">
    <name type="scientific">Companilactobacillus kimchiensis</name>
    <dbReference type="NCBI Taxonomy" id="993692"/>
    <lineage>
        <taxon>Bacteria</taxon>
        <taxon>Bacillati</taxon>
        <taxon>Bacillota</taxon>
        <taxon>Bacilli</taxon>
        <taxon>Lactobacillales</taxon>
        <taxon>Lactobacillaceae</taxon>
        <taxon>Companilactobacillus</taxon>
    </lineage>
</organism>
<keyword evidence="2" id="KW-0732">Signal</keyword>
<gene>
    <name evidence="5" type="ORF">IV57_GL000185</name>
</gene>
<dbReference type="RefSeq" id="WP_083488837.1">
    <property type="nucleotide sequence ID" value="NZ_JQCF01000001.1"/>
</dbReference>
<feature type="compositionally biased region" description="Low complexity" evidence="1">
    <location>
        <begin position="191"/>
        <end position="218"/>
    </location>
</feature>
<evidence type="ECO:0000256" key="1">
    <source>
        <dbReference type="SAM" id="MobiDB-lite"/>
    </source>
</evidence>
<feature type="region of interest" description="Disordered" evidence="1">
    <location>
        <begin position="191"/>
        <end position="222"/>
    </location>
</feature>
<dbReference type="Pfam" id="PF22125">
    <property type="entry name" value="Lreu_0056_like"/>
    <property type="match status" value="1"/>
</dbReference>